<dbReference type="PANTHER" id="PTHR47939:SF4">
    <property type="entry name" value="PENTACOTRIPEPTIDE-REPEAT REGION OF PRORP DOMAIN-CONTAINING PROTEIN"/>
    <property type="match status" value="1"/>
</dbReference>
<gene>
    <name evidence="13" type="ORF">LITE_LOCUS31136</name>
</gene>
<dbReference type="PANTHER" id="PTHR47939">
    <property type="entry name" value="MEMBRANE-ASSOCIATED SALT-INDUCIBLE PROTEIN-LIKE"/>
    <property type="match status" value="1"/>
</dbReference>
<evidence type="ECO:0000256" key="1">
    <source>
        <dbReference type="ARBA" id="ARBA00004370"/>
    </source>
</evidence>
<evidence type="ECO:0000313" key="13">
    <source>
        <dbReference type="EMBL" id="CAI0452198.1"/>
    </source>
</evidence>
<keyword evidence="9" id="KW-0472">Membrane</keyword>
<comment type="subunit">
    <text evidence="4">F-type ATPases have 2 components, CF(1) - the catalytic core - and CF(0) - the membrane proton channel. CF(1) has five subunits: alpha(3), beta(3), gamma(1), delta(1), epsilon(1). CF(0) has three main subunits: a, b and c.</text>
</comment>
<accession>A0AAV0N153</accession>
<evidence type="ECO:0000256" key="7">
    <source>
        <dbReference type="ARBA" id="ARBA00022781"/>
    </source>
</evidence>
<evidence type="ECO:0000256" key="9">
    <source>
        <dbReference type="ARBA" id="ARBA00023136"/>
    </source>
</evidence>
<feature type="repeat" description="PPR" evidence="11">
    <location>
        <begin position="405"/>
        <end position="439"/>
    </location>
</feature>
<dbReference type="PROSITE" id="PS00389">
    <property type="entry name" value="ATPASE_DELTA"/>
    <property type="match status" value="1"/>
</dbReference>
<dbReference type="SUPFAM" id="SSF47928">
    <property type="entry name" value="N-terminal domain of the delta subunit of the F1F0-ATP synthase"/>
    <property type="match status" value="1"/>
</dbReference>
<feature type="region of interest" description="Disordered" evidence="12">
    <location>
        <begin position="486"/>
        <end position="560"/>
    </location>
</feature>
<keyword evidence="6" id="KW-0677">Repeat</keyword>
<comment type="similarity">
    <text evidence="2">Belongs to the ATPase delta chain family.</text>
</comment>
<evidence type="ECO:0000256" key="10">
    <source>
        <dbReference type="ARBA" id="ARBA00023310"/>
    </source>
</evidence>
<evidence type="ECO:0000256" key="2">
    <source>
        <dbReference type="ARBA" id="ARBA00007046"/>
    </source>
</evidence>
<keyword evidence="7" id="KW-0375">Hydrogen ion transport</keyword>
<dbReference type="Pfam" id="PF01535">
    <property type="entry name" value="PPR"/>
    <property type="match status" value="1"/>
</dbReference>
<evidence type="ECO:0000256" key="11">
    <source>
        <dbReference type="PROSITE-ProRule" id="PRU00708"/>
    </source>
</evidence>
<evidence type="ECO:0000256" key="3">
    <source>
        <dbReference type="ARBA" id="ARBA00007626"/>
    </source>
</evidence>
<feature type="repeat" description="PPR" evidence="11">
    <location>
        <begin position="265"/>
        <end position="299"/>
    </location>
</feature>
<comment type="subcellular location">
    <subcellularLocation>
        <location evidence="1">Membrane</location>
    </subcellularLocation>
</comment>
<reference evidence="13" key="1">
    <citation type="submission" date="2022-08" db="EMBL/GenBank/DDBJ databases">
        <authorList>
            <person name="Gutierrez-Valencia J."/>
        </authorList>
    </citation>
    <scope>NUCLEOTIDE SEQUENCE</scope>
</reference>
<dbReference type="InterPro" id="IPR002885">
    <property type="entry name" value="PPR_rpt"/>
</dbReference>
<evidence type="ECO:0000256" key="6">
    <source>
        <dbReference type="ARBA" id="ARBA00022737"/>
    </source>
</evidence>
<comment type="similarity">
    <text evidence="3">Belongs to the PPR family. P subfamily.</text>
</comment>
<keyword evidence="8" id="KW-0406">Ion transport</keyword>
<evidence type="ECO:0000256" key="12">
    <source>
        <dbReference type="SAM" id="MobiDB-lite"/>
    </source>
</evidence>
<evidence type="ECO:0000256" key="4">
    <source>
        <dbReference type="ARBA" id="ARBA00011648"/>
    </source>
</evidence>
<feature type="repeat" description="PPR" evidence="11">
    <location>
        <begin position="336"/>
        <end position="366"/>
    </location>
</feature>
<dbReference type="Pfam" id="PF00213">
    <property type="entry name" value="OSCP"/>
    <property type="match status" value="1"/>
</dbReference>
<dbReference type="Gene3D" id="1.10.520.20">
    <property type="entry name" value="N-terminal domain of the delta subunit of the F1F0-ATP synthase"/>
    <property type="match status" value="1"/>
</dbReference>
<dbReference type="EMBL" id="CAMGYJ010000007">
    <property type="protein sequence ID" value="CAI0452198.1"/>
    <property type="molecule type" value="Genomic_DNA"/>
</dbReference>
<keyword evidence="10" id="KW-0066">ATP synthesis</keyword>
<feature type="repeat" description="PPR" evidence="11">
    <location>
        <begin position="230"/>
        <end position="264"/>
    </location>
</feature>
<dbReference type="NCBIfam" id="TIGR01145">
    <property type="entry name" value="ATP_synt_delta"/>
    <property type="match status" value="1"/>
</dbReference>
<name>A0AAV0N153_9ROSI</name>
<keyword evidence="5" id="KW-0813">Transport</keyword>
<proteinExistence type="inferred from homology"/>
<dbReference type="GO" id="GO:0016020">
    <property type="term" value="C:membrane"/>
    <property type="evidence" value="ECO:0007669"/>
    <property type="project" value="UniProtKB-SubCell"/>
</dbReference>
<dbReference type="GO" id="GO:0046933">
    <property type="term" value="F:proton-transporting ATP synthase activity, rotational mechanism"/>
    <property type="evidence" value="ECO:0007669"/>
    <property type="project" value="InterPro"/>
</dbReference>
<sequence>MFIPAKKIISQLKFIKRISPTIFSELLLPSSRSPFRSFCVLLTAPDDESPVEPSECDSGMAARVHNVLRTHRDGPTKKLELAVAQCFDSKPTEQLVLDVLRMNRSDSRLALKFFNWVSSISPLSVRPSVCNEILDILCKMRQFGDADKVLDEMSKREGFVSEETYRVLVNRYAAAHKVDDAVALFHKRRELGLGHDLPALQQLLMSLCRYKHVEVAETLLHSTGNDFRTDIKTLNIVLNGWCVLGNVHEAKRFWKDIIASNCKPDLFTFAIFIKALTNKGKLGTALKLYRAMWKNECKPDVVICNCVIDALCFKKRIPEALEIFHEMKEEGVCPPDVATYNSLIKHLCKIQRMEKVYELLSEMEEKKGSCIPNDITFNYLLKSLDEPVEVPRILERMTRNGCAINQDTYNLILRLYAKWDCEEKVVELWKEMEEKGLGPDQRSYSIMVHWLCQKRRFDEALHYLQEMKSKGMAPEPKTEMLVSSMLTKRKENESRQRRQGANQKKVFIKRSVEKKKGGARIARSHSSFAPQRAAVHRALQSPAFSSSSESSRNYATAAAPPKEQKVKVPIALYGGAGNYASALYIASKKANVLDKVEAELLDLVQALEKSPTFSQFTKDLSVPADTRVKAINDIADQAKFSQVTKTFLVVLAENGRLRSIDTIAKKFAELTMADKGIVKATVTTVMPLPPSEEKELKETLQQIIGQGKQVTLEQKIDASILGGLVVEFSQKVFDMSIKTRAKQMERALMEPVQF</sequence>
<dbReference type="Proteomes" id="UP001154282">
    <property type="component" value="Unassembled WGS sequence"/>
</dbReference>
<feature type="repeat" description="PPR" evidence="11">
    <location>
        <begin position="300"/>
        <end position="334"/>
    </location>
</feature>
<dbReference type="HAMAP" id="MF_01416">
    <property type="entry name" value="ATP_synth_delta_bact"/>
    <property type="match status" value="1"/>
</dbReference>
<dbReference type="AlphaFoldDB" id="A0AAV0N153"/>
<dbReference type="Gene3D" id="1.25.40.10">
    <property type="entry name" value="Tetratricopeptide repeat domain"/>
    <property type="match status" value="4"/>
</dbReference>
<dbReference type="PRINTS" id="PR00125">
    <property type="entry name" value="ATPASEDELTA"/>
</dbReference>
<dbReference type="InterPro" id="IPR020781">
    <property type="entry name" value="ATPase_OSCP/d_CS"/>
</dbReference>
<dbReference type="InterPro" id="IPR050667">
    <property type="entry name" value="PPR-containing_protein"/>
</dbReference>
<evidence type="ECO:0000313" key="14">
    <source>
        <dbReference type="Proteomes" id="UP001154282"/>
    </source>
</evidence>
<keyword evidence="14" id="KW-1185">Reference proteome</keyword>
<dbReference type="InterPro" id="IPR000711">
    <property type="entry name" value="ATPase_OSCP/dsu"/>
</dbReference>
<evidence type="ECO:0000256" key="5">
    <source>
        <dbReference type="ARBA" id="ARBA00022448"/>
    </source>
</evidence>
<dbReference type="PROSITE" id="PS51375">
    <property type="entry name" value="PPR"/>
    <property type="match status" value="6"/>
</dbReference>
<dbReference type="InterPro" id="IPR011990">
    <property type="entry name" value="TPR-like_helical_dom_sf"/>
</dbReference>
<comment type="caution">
    <text evidence="13">The sequence shown here is derived from an EMBL/GenBank/DDBJ whole genome shotgun (WGS) entry which is preliminary data.</text>
</comment>
<evidence type="ECO:0000256" key="8">
    <source>
        <dbReference type="ARBA" id="ARBA00023065"/>
    </source>
</evidence>
<dbReference type="InterPro" id="IPR026015">
    <property type="entry name" value="ATP_synth_OSCP/delta_N_sf"/>
</dbReference>
<dbReference type="Pfam" id="PF13041">
    <property type="entry name" value="PPR_2"/>
    <property type="match status" value="4"/>
</dbReference>
<protein>
    <submittedName>
        <fullName evidence="13">Uncharacterized protein</fullName>
    </submittedName>
</protein>
<dbReference type="NCBIfam" id="TIGR00756">
    <property type="entry name" value="PPR"/>
    <property type="match status" value="7"/>
</dbReference>
<feature type="repeat" description="PPR" evidence="11">
    <location>
        <begin position="440"/>
        <end position="474"/>
    </location>
</feature>
<organism evidence="13 14">
    <name type="scientific">Linum tenue</name>
    <dbReference type="NCBI Taxonomy" id="586396"/>
    <lineage>
        <taxon>Eukaryota</taxon>
        <taxon>Viridiplantae</taxon>
        <taxon>Streptophyta</taxon>
        <taxon>Embryophyta</taxon>
        <taxon>Tracheophyta</taxon>
        <taxon>Spermatophyta</taxon>
        <taxon>Magnoliopsida</taxon>
        <taxon>eudicotyledons</taxon>
        <taxon>Gunneridae</taxon>
        <taxon>Pentapetalae</taxon>
        <taxon>rosids</taxon>
        <taxon>fabids</taxon>
        <taxon>Malpighiales</taxon>
        <taxon>Linaceae</taxon>
        <taxon>Linum</taxon>
    </lineage>
</organism>